<sequence>MRIIKKGLLVLTLSSILMAMQCDKKEIVETHTIELPNLVKIEKNTTKFLVGDYIIINTSIPNKLTTNDGENIYITDSFGANTEDHFVSYEVKLYKFSDKGQILESNIEDVKIIDGDAVFFDNYPKLFLKNYYKTNIDSLVSKIGIKLSEPGTYFLKGIYSNNKNKKQNVFITSLTEPDLEQVTIFTSIVNTGSEGFYKFTVE</sequence>
<dbReference type="AlphaFoldDB" id="A0A839AS83"/>
<reference evidence="2 3" key="1">
    <citation type="submission" date="2020-07" db="EMBL/GenBank/DDBJ databases">
        <title>Bacterium isolated from marine sediment.</title>
        <authorList>
            <person name="Shang D."/>
            <person name="Du Z.-J."/>
        </authorList>
    </citation>
    <scope>NUCLEOTIDE SEQUENCE [LARGE SCALE GENOMIC DNA]</scope>
    <source>
        <strain evidence="2 3">S7007</strain>
    </source>
</reference>
<gene>
    <name evidence="2" type="ORF">H3Z83_12530</name>
</gene>
<keyword evidence="1" id="KW-0732">Signal</keyword>
<dbReference type="Proteomes" id="UP000563906">
    <property type="component" value="Unassembled WGS sequence"/>
</dbReference>
<feature type="signal peptide" evidence="1">
    <location>
        <begin position="1"/>
        <end position="19"/>
    </location>
</feature>
<organism evidence="2 3">
    <name type="scientific">Tenacibaculum pelagium</name>
    <dbReference type="NCBI Taxonomy" id="2759527"/>
    <lineage>
        <taxon>Bacteria</taxon>
        <taxon>Pseudomonadati</taxon>
        <taxon>Bacteroidota</taxon>
        <taxon>Flavobacteriia</taxon>
        <taxon>Flavobacteriales</taxon>
        <taxon>Flavobacteriaceae</taxon>
        <taxon>Tenacibaculum</taxon>
    </lineage>
</organism>
<keyword evidence="3" id="KW-1185">Reference proteome</keyword>
<feature type="chain" id="PRO_5032528282" evidence="1">
    <location>
        <begin position="20"/>
        <end position="202"/>
    </location>
</feature>
<comment type="caution">
    <text evidence="2">The sequence shown here is derived from an EMBL/GenBank/DDBJ whole genome shotgun (WGS) entry which is preliminary data.</text>
</comment>
<dbReference type="EMBL" id="JACGLS010000008">
    <property type="protein sequence ID" value="MBA6157336.1"/>
    <property type="molecule type" value="Genomic_DNA"/>
</dbReference>
<accession>A0A839AS83</accession>
<proteinExistence type="predicted"/>
<protein>
    <submittedName>
        <fullName evidence="2">Uncharacterized protein</fullName>
    </submittedName>
</protein>
<evidence type="ECO:0000313" key="3">
    <source>
        <dbReference type="Proteomes" id="UP000563906"/>
    </source>
</evidence>
<evidence type="ECO:0000256" key="1">
    <source>
        <dbReference type="SAM" id="SignalP"/>
    </source>
</evidence>
<name>A0A839AS83_9FLAO</name>
<dbReference type="RefSeq" id="WP_182125838.1">
    <property type="nucleotide sequence ID" value="NZ_JACGLS010000008.1"/>
</dbReference>
<evidence type="ECO:0000313" key="2">
    <source>
        <dbReference type="EMBL" id="MBA6157336.1"/>
    </source>
</evidence>